<evidence type="ECO:0000256" key="5">
    <source>
        <dbReference type="ARBA" id="ARBA00023150"/>
    </source>
</evidence>
<accession>A0ABP6RFH7</accession>
<dbReference type="SUPFAM" id="SSF53218">
    <property type="entry name" value="Molybdenum cofactor biosynthesis proteins"/>
    <property type="match status" value="1"/>
</dbReference>
<evidence type="ECO:0000256" key="6">
    <source>
        <dbReference type="ARBA" id="ARBA00047317"/>
    </source>
</evidence>
<dbReference type="InterPro" id="IPR038987">
    <property type="entry name" value="MoeA-like"/>
</dbReference>
<dbReference type="Pfam" id="PF03454">
    <property type="entry name" value="MoeA_C"/>
    <property type="match status" value="1"/>
</dbReference>
<dbReference type="Gene3D" id="2.40.340.10">
    <property type="entry name" value="MoeA, C-terminal, domain IV"/>
    <property type="match status" value="1"/>
</dbReference>
<dbReference type="InterPro" id="IPR036688">
    <property type="entry name" value="MoeA_C_domain_IV_sf"/>
</dbReference>
<dbReference type="EC" id="2.10.1.1" evidence="7"/>
<evidence type="ECO:0000256" key="3">
    <source>
        <dbReference type="ARBA" id="ARBA00010763"/>
    </source>
</evidence>
<dbReference type="InterPro" id="IPR005111">
    <property type="entry name" value="MoeA_C_domain_IV"/>
</dbReference>
<evidence type="ECO:0000256" key="7">
    <source>
        <dbReference type="RuleBase" id="RU365090"/>
    </source>
</evidence>
<dbReference type="InterPro" id="IPR036425">
    <property type="entry name" value="MoaB/Mog-like_dom_sf"/>
</dbReference>
<name>A0ABP6RFH7_9MICC</name>
<evidence type="ECO:0000256" key="2">
    <source>
        <dbReference type="ARBA" id="ARBA00005046"/>
    </source>
</evidence>
<dbReference type="Gene3D" id="3.90.105.10">
    <property type="entry name" value="Molybdopterin biosynthesis moea protein, domain 2"/>
    <property type="match status" value="1"/>
</dbReference>
<keyword evidence="7" id="KW-0808">Transferase</keyword>
<protein>
    <recommendedName>
        <fullName evidence="7">Molybdopterin molybdenumtransferase</fullName>
        <ecNumber evidence="7">2.10.1.1</ecNumber>
    </recommendedName>
</protein>
<dbReference type="PANTHER" id="PTHR10192">
    <property type="entry name" value="MOLYBDOPTERIN BIOSYNTHESIS PROTEIN"/>
    <property type="match status" value="1"/>
</dbReference>
<dbReference type="PANTHER" id="PTHR10192:SF5">
    <property type="entry name" value="GEPHYRIN"/>
    <property type="match status" value="1"/>
</dbReference>
<dbReference type="InterPro" id="IPR001453">
    <property type="entry name" value="MoaB/Mog_dom"/>
</dbReference>
<dbReference type="InterPro" id="IPR036135">
    <property type="entry name" value="MoeA_linker/N_sf"/>
</dbReference>
<dbReference type="SUPFAM" id="SSF63882">
    <property type="entry name" value="MoeA N-terminal region -like"/>
    <property type="match status" value="1"/>
</dbReference>
<comment type="function">
    <text evidence="1 7">Catalyzes the insertion of molybdate into adenylated molybdopterin with the concomitant release of AMP.</text>
</comment>
<dbReference type="Gene3D" id="2.170.190.11">
    <property type="entry name" value="Molybdopterin biosynthesis moea protein, domain 3"/>
    <property type="match status" value="1"/>
</dbReference>
<keyword evidence="11" id="KW-1185">Reference proteome</keyword>
<gene>
    <name evidence="10" type="ORF">GCM10020260_27020</name>
</gene>
<dbReference type="Proteomes" id="UP001501736">
    <property type="component" value="Unassembled WGS sequence"/>
</dbReference>
<feature type="domain" description="MoaB/Mog" evidence="9">
    <location>
        <begin position="186"/>
        <end position="337"/>
    </location>
</feature>
<dbReference type="Pfam" id="PF00994">
    <property type="entry name" value="MoCF_biosynth"/>
    <property type="match status" value="1"/>
</dbReference>
<evidence type="ECO:0000256" key="4">
    <source>
        <dbReference type="ARBA" id="ARBA00022505"/>
    </source>
</evidence>
<dbReference type="SUPFAM" id="SSF63867">
    <property type="entry name" value="MoeA C-terminal domain-like"/>
    <property type="match status" value="1"/>
</dbReference>
<dbReference type="SMART" id="SM00852">
    <property type="entry name" value="MoCF_biosynth"/>
    <property type="match status" value="1"/>
</dbReference>
<keyword evidence="7" id="KW-0460">Magnesium</keyword>
<keyword evidence="5 7" id="KW-0501">Molybdenum cofactor biosynthesis</keyword>
<comment type="cofactor">
    <cofactor evidence="7">
        <name>Mg(2+)</name>
        <dbReference type="ChEBI" id="CHEBI:18420"/>
    </cofactor>
</comment>
<dbReference type="RefSeq" id="WP_344722313.1">
    <property type="nucleotide sequence ID" value="NZ_BAAAYG010000018.1"/>
</dbReference>
<organism evidence="10 11">
    <name type="scientific">Nesterenkonia halobia</name>
    <dbReference type="NCBI Taxonomy" id="37922"/>
    <lineage>
        <taxon>Bacteria</taxon>
        <taxon>Bacillati</taxon>
        <taxon>Actinomycetota</taxon>
        <taxon>Actinomycetes</taxon>
        <taxon>Micrococcales</taxon>
        <taxon>Micrococcaceae</taxon>
        <taxon>Nesterenkonia</taxon>
    </lineage>
</organism>
<dbReference type="Pfam" id="PF03453">
    <property type="entry name" value="MoeA_N"/>
    <property type="match status" value="1"/>
</dbReference>
<comment type="similarity">
    <text evidence="3 7">Belongs to the MoeA family.</text>
</comment>
<feature type="region of interest" description="Disordered" evidence="8">
    <location>
        <begin position="70"/>
        <end position="92"/>
    </location>
</feature>
<dbReference type="EMBL" id="BAAAYG010000018">
    <property type="protein sequence ID" value="GAA3288451.1"/>
    <property type="molecule type" value="Genomic_DNA"/>
</dbReference>
<comment type="catalytic activity">
    <reaction evidence="6">
        <text>adenylyl-molybdopterin + molybdate = Mo-molybdopterin + AMP + H(+)</text>
        <dbReference type="Rhea" id="RHEA:35047"/>
        <dbReference type="ChEBI" id="CHEBI:15378"/>
        <dbReference type="ChEBI" id="CHEBI:36264"/>
        <dbReference type="ChEBI" id="CHEBI:62727"/>
        <dbReference type="ChEBI" id="CHEBI:71302"/>
        <dbReference type="ChEBI" id="CHEBI:456215"/>
        <dbReference type="EC" id="2.10.1.1"/>
    </reaction>
</comment>
<evidence type="ECO:0000256" key="1">
    <source>
        <dbReference type="ARBA" id="ARBA00002901"/>
    </source>
</evidence>
<reference evidence="11" key="1">
    <citation type="journal article" date="2019" name="Int. J. Syst. Evol. Microbiol.">
        <title>The Global Catalogue of Microorganisms (GCM) 10K type strain sequencing project: providing services to taxonomists for standard genome sequencing and annotation.</title>
        <authorList>
            <consortium name="The Broad Institute Genomics Platform"/>
            <consortium name="The Broad Institute Genome Sequencing Center for Infectious Disease"/>
            <person name="Wu L."/>
            <person name="Ma J."/>
        </authorList>
    </citation>
    <scope>NUCLEOTIDE SEQUENCE [LARGE SCALE GENOMIC DNA]</scope>
    <source>
        <strain evidence="11">JCM 11483</strain>
    </source>
</reference>
<comment type="pathway">
    <text evidence="2 7">Cofactor biosynthesis; molybdopterin biosynthesis.</text>
</comment>
<comment type="caution">
    <text evidence="10">The sequence shown here is derived from an EMBL/GenBank/DDBJ whole genome shotgun (WGS) entry which is preliminary data.</text>
</comment>
<dbReference type="CDD" id="cd00887">
    <property type="entry name" value="MoeA"/>
    <property type="match status" value="1"/>
</dbReference>
<dbReference type="Gene3D" id="3.40.980.10">
    <property type="entry name" value="MoaB/Mog-like domain"/>
    <property type="match status" value="1"/>
</dbReference>
<dbReference type="InterPro" id="IPR005110">
    <property type="entry name" value="MoeA_linker/N"/>
</dbReference>
<keyword evidence="7" id="KW-0479">Metal-binding</keyword>
<sequence length="429" mass="42597">MTDQHAATTLADARRRAAAAAVALRGPAVPTPPRRAVGRVLAEPVLSRTPIPHAATSAMDGWAVAGPGPWRLRPAEAAPSPAQPPTSPADGEAVAVVTGSPIPAGVDSVLRAEHGTVRAEYGGDSLHADPTTGDLAAGRHIRPAGAEAAAGETLLAAGSVVTPAAAAVAAVAGHDLLPVRPAPQVTLICTGEEVITAGLPGPGQVRDAFEVSVPAAVEAMGGRTAAVRRIGDAVEPLVEALAAAAHGEERPGEATDAERAAPQLILTTGGTAGSAADALHPALEQLGAELLVDGIAMRPGHPTVLARLGDSLVVGMPGNPLAGFAALLGLGGVVLDGLAGHERPEDRRLGAGRAAEELPGARRGTRLLPVILDRAGVVPAGRDGSAMLRGLAAADALAEVPAGGVAAGSPARLHLLPWTADRGEAAWDA</sequence>
<keyword evidence="4 7" id="KW-0500">Molybdenum</keyword>
<evidence type="ECO:0000259" key="9">
    <source>
        <dbReference type="SMART" id="SM00852"/>
    </source>
</evidence>
<proteinExistence type="inferred from homology"/>
<evidence type="ECO:0000256" key="8">
    <source>
        <dbReference type="SAM" id="MobiDB-lite"/>
    </source>
</evidence>
<evidence type="ECO:0000313" key="10">
    <source>
        <dbReference type="EMBL" id="GAA3288451.1"/>
    </source>
</evidence>
<evidence type="ECO:0000313" key="11">
    <source>
        <dbReference type="Proteomes" id="UP001501736"/>
    </source>
</evidence>